<name>A0AAX4HNC0_9BACT</name>
<dbReference type="EMBL" id="CP139487">
    <property type="protein sequence ID" value="WPU64680.1"/>
    <property type="molecule type" value="Genomic_DNA"/>
</dbReference>
<dbReference type="InterPro" id="IPR024930">
    <property type="entry name" value="Skp_dom_sf"/>
</dbReference>
<feature type="coiled-coil region" evidence="3">
    <location>
        <begin position="55"/>
        <end position="112"/>
    </location>
</feature>
<evidence type="ECO:0000256" key="1">
    <source>
        <dbReference type="ARBA" id="ARBA00009091"/>
    </source>
</evidence>
<accession>A0AAX4HNC0</accession>
<dbReference type="KEGG" id="psti:SOO65_18455"/>
<evidence type="ECO:0000313" key="5">
    <source>
        <dbReference type="EMBL" id="WPU64680.1"/>
    </source>
</evidence>
<dbReference type="PANTHER" id="PTHR35089:SF1">
    <property type="entry name" value="CHAPERONE PROTEIN SKP"/>
    <property type="match status" value="1"/>
</dbReference>
<dbReference type="InterPro" id="IPR005632">
    <property type="entry name" value="Chaperone_Skp"/>
</dbReference>
<dbReference type="Pfam" id="PF03938">
    <property type="entry name" value="OmpH"/>
    <property type="match status" value="1"/>
</dbReference>
<organism evidence="5 6">
    <name type="scientific">Peredibacter starrii</name>
    <dbReference type="NCBI Taxonomy" id="28202"/>
    <lineage>
        <taxon>Bacteria</taxon>
        <taxon>Pseudomonadati</taxon>
        <taxon>Bdellovibrionota</taxon>
        <taxon>Bacteriovoracia</taxon>
        <taxon>Bacteriovoracales</taxon>
        <taxon>Bacteriovoracaceae</taxon>
        <taxon>Peredibacter</taxon>
    </lineage>
</organism>
<evidence type="ECO:0000313" key="6">
    <source>
        <dbReference type="Proteomes" id="UP001324634"/>
    </source>
</evidence>
<reference evidence="5 6" key="1">
    <citation type="submission" date="2023-11" db="EMBL/GenBank/DDBJ databases">
        <title>Peredibacter starrii A3.12.</title>
        <authorList>
            <person name="Mitchell R.J."/>
        </authorList>
    </citation>
    <scope>NUCLEOTIDE SEQUENCE [LARGE SCALE GENOMIC DNA]</scope>
    <source>
        <strain evidence="5 6">A3.12</strain>
    </source>
</reference>
<evidence type="ECO:0000256" key="3">
    <source>
        <dbReference type="SAM" id="Coils"/>
    </source>
</evidence>
<dbReference type="GO" id="GO:0050821">
    <property type="term" value="P:protein stabilization"/>
    <property type="evidence" value="ECO:0007669"/>
    <property type="project" value="TreeGrafter"/>
</dbReference>
<keyword evidence="6" id="KW-1185">Reference proteome</keyword>
<protein>
    <submittedName>
        <fullName evidence="5">OmpH family outer membrane protein</fullName>
    </submittedName>
</protein>
<dbReference type="SUPFAM" id="SSF111384">
    <property type="entry name" value="OmpH-like"/>
    <property type="match status" value="1"/>
</dbReference>
<feature type="chain" id="PRO_5043769187" evidence="4">
    <location>
        <begin position="19"/>
        <end position="169"/>
    </location>
</feature>
<dbReference type="Gene3D" id="3.30.910.20">
    <property type="entry name" value="Skp domain"/>
    <property type="match status" value="1"/>
</dbReference>
<dbReference type="Proteomes" id="UP001324634">
    <property type="component" value="Chromosome"/>
</dbReference>
<feature type="signal peptide" evidence="4">
    <location>
        <begin position="1"/>
        <end position="18"/>
    </location>
</feature>
<dbReference type="RefSeq" id="WP_321393918.1">
    <property type="nucleotide sequence ID" value="NZ_CP139487.1"/>
</dbReference>
<dbReference type="SMART" id="SM00935">
    <property type="entry name" value="OmpH"/>
    <property type="match status" value="1"/>
</dbReference>
<dbReference type="PANTHER" id="PTHR35089">
    <property type="entry name" value="CHAPERONE PROTEIN SKP"/>
    <property type="match status" value="1"/>
</dbReference>
<comment type="similarity">
    <text evidence="1">Belongs to the Skp family.</text>
</comment>
<sequence length="169" mass="19434">MKLVLGLMLLTFSFSSFAEVLVGLVDIQKIITTIKEGKNVQKALEKSFNDKKGMLKKDEDKIKKAQEDYKKQSMVLAEAARANKEREMQEMMMKLQNKTMEYQREIQKMEQDMKKPILDKLRPIIDEVSKANNVAMTFELSAAPIVYAEAKKDLTDDVIKAYDKKHPGK</sequence>
<dbReference type="AlphaFoldDB" id="A0AAX4HNC0"/>
<dbReference type="GO" id="GO:0005829">
    <property type="term" value="C:cytosol"/>
    <property type="evidence" value="ECO:0007669"/>
    <property type="project" value="TreeGrafter"/>
</dbReference>
<gene>
    <name evidence="5" type="ORF">SOO65_18455</name>
</gene>
<dbReference type="GO" id="GO:0051082">
    <property type="term" value="F:unfolded protein binding"/>
    <property type="evidence" value="ECO:0007669"/>
    <property type="project" value="InterPro"/>
</dbReference>
<evidence type="ECO:0000256" key="2">
    <source>
        <dbReference type="ARBA" id="ARBA00022729"/>
    </source>
</evidence>
<proteinExistence type="inferred from homology"/>
<keyword evidence="2 4" id="KW-0732">Signal</keyword>
<keyword evidence="3" id="KW-0175">Coiled coil</keyword>
<evidence type="ECO:0000256" key="4">
    <source>
        <dbReference type="SAM" id="SignalP"/>
    </source>
</evidence>